<dbReference type="PANTHER" id="PTHR37302:SF3">
    <property type="entry name" value="DAMAGE-INDUCIBLE PROTEIN DINB"/>
    <property type="match status" value="1"/>
</dbReference>
<dbReference type="PANTHER" id="PTHR37302">
    <property type="entry name" value="SLR1116 PROTEIN"/>
    <property type="match status" value="1"/>
</dbReference>
<name>A0ABQ4NAZ6_9BACL</name>
<reference evidence="3 4" key="1">
    <citation type="submission" date="2021-04" db="EMBL/GenBank/DDBJ databases">
        <title>Draft genome sequence of Paenibacillus cisolokensis, LC2-13A.</title>
        <authorList>
            <person name="Uke A."/>
            <person name="Chhe C."/>
            <person name="Baramee S."/>
            <person name="Kosugi A."/>
        </authorList>
    </citation>
    <scope>NUCLEOTIDE SEQUENCE [LARGE SCALE GENOMIC DNA]</scope>
    <source>
        <strain evidence="3 4">LC2-13A</strain>
    </source>
</reference>
<accession>A0ABQ4NAZ6</accession>
<sequence length="156" mass="18516">MKQLFVYNWEVRDEWFELCRQLPHRELTKERTGGVGSILKTFFHITDVEYSWIKALQEEPVPDPDYSDDLDLEFIRQLSDQYRGEIKDFLDHWTADLEERQILAPWSKHTYTHGEILRHVIAHEIHHMGQLSVWSRELGLQPVSASFIGRGIKNDL</sequence>
<keyword evidence="2" id="KW-0479">Metal-binding</keyword>
<dbReference type="EMBL" id="BOVJ01000119">
    <property type="protein sequence ID" value="GIQ65089.1"/>
    <property type="molecule type" value="Genomic_DNA"/>
</dbReference>
<evidence type="ECO:0000313" key="3">
    <source>
        <dbReference type="EMBL" id="GIQ65089.1"/>
    </source>
</evidence>
<evidence type="ECO:0000313" key="4">
    <source>
        <dbReference type="Proteomes" id="UP000680304"/>
    </source>
</evidence>
<dbReference type="Proteomes" id="UP000680304">
    <property type="component" value="Unassembled WGS sequence"/>
</dbReference>
<dbReference type="SUPFAM" id="SSF109854">
    <property type="entry name" value="DinB/YfiT-like putative metalloenzymes"/>
    <property type="match status" value="1"/>
</dbReference>
<dbReference type="InterPro" id="IPR007837">
    <property type="entry name" value="DinB"/>
</dbReference>
<evidence type="ECO:0000256" key="2">
    <source>
        <dbReference type="ARBA" id="ARBA00022723"/>
    </source>
</evidence>
<protein>
    <submittedName>
        <fullName evidence="3">DNA damage-inducible protein DinB</fullName>
    </submittedName>
</protein>
<comment type="similarity">
    <text evidence="1">Belongs to the DinB family.</text>
</comment>
<dbReference type="InterPro" id="IPR034660">
    <property type="entry name" value="DinB/YfiT-like"/>
</dbReference>
<dbReference type="Gene3D" id="1.20.120.450">
    <property type="entry name" value="dinb family like domain"/>
    <property type="match status" value="1"/>
</dbReference>
<proteinExistence type="inferred from homology"/>
<dbReference type="RefSeq" id="WP_213529594.1">
    <property type="nucleotide sequence ID" value="NZ_BOVJ01000119.1"/>
</dbReference>
<dbReference type="Pfam" id="PF05163">
    <property type="entry name" value="DinB"/>
    <property type="match status" value="1"/>
</dbReference>
<organism evidence="3 4">
    <name type="scientific">Paenibacillus cisolokensis</name>
    <dbReference type="NCBI Taxonomy" id="1658519"/>
    <lineage>
        <taxon>Bacteria</taxon>
        <taxon>Bacillati</taxon>
        <taxon>Bacillota</taxon>
        <taxon>Bacilli</taxon>
        <taxon>Bacillales</taxon>
        <taxon>Paenibacillaceae</taxon>
        <taxon>Paenibacillus</taxon>
    </lineage>
</organism>
<evidence type="ECO:0000256" key="1">
    <source>
        <dbReference type="ARBA" id="ARBA00008635"/>
    </source>
</evidence>
<comment type="caution">
    <text evidence="3">The sequence shown here is derived from an EMBL/GenBank/DDBJ whole genome shotgun (WGS) entry which is preliminary data.</text>
</comment>
<keyword evidence="4" id="KW-1185">Reference proteome</keyword>
<gene>
    <name evidence="3" type="ORF">PACILC2_36570</name>
</gene>